<dbReference type="AlphaFoldDB" id="A0A816FND8"/>
<dbReference type="Proteomes" id="UP000663834">
    <property type="component" value="Unassembled WGS sequence"/>
</dbReference>
<organism evidence="1 2">
    <name type="scientific">Rotaria magnacalcarata</name>
    <dbReference type="NCBI Taxonomy" id="392030"/>
    <lineage>
        <taxon>Eukaryota</taxon>
        <taxon>Metazoa</taxon>
        <taxon>Spiralia</taxon>
        <taxon>Gnathifera</taxon>
        <taxon>Rotifera</taxon>
        <taxon>Eurotatoria</taxon>
        <taxon>Bdelloidea</taxon>
        <taxon>Philodinida</taxon>
        <taxon>Philodinidae</taxon>
        <taxon>Rotaria</taxon>
    </lineage>
</organism>
<sequence>MNIDNVELYLRENHHHRILLNYHTVKKFYLRVALVQLGIRFLKSCRTKDIIPKFLWFKTANRNLTASPAYKNSQRRLLSAEINHKYKHLNKLKKMYQYSVTVLQQYCHGDLFERLQQIITLICCPLIKTKEQDIEEKLHGHLLRTAPKHTVDPAVVTNLSTRILSNDEIDCLANAVVTNLSTRILSNDEIDCLANGLDYGLVPKRFDEMNAVGNIEQFFHRVTDIYQHHKKFMKDLRDNDKIIPNDIRVLNINEMILASHLRSLTDTFRHQADRYRQKQYQIRGEQKQYYKLIKSLKQDNLIVVTRPDKGRGIVLMNKSD</sequence>
<gene>
    <name evidence="1" type="ORF">KQP761_LOCUS32601</name>
</gene>
<dbReference type="EMBL" id="CAJNOW010018212">
    <property type="protein sequence ID" value="CAF1663555.1"/>
    <property type="molecule type" value="Genomic_DNA"/>
</dbReference>
<protein>
    <submittedName>
        <fullName evidence="1">Uncharacterized protein</fullName>
    </submittedName>
</protein>
<reference evidence="1" key="1">
    <citation type="submission" date="2021-02" db="EMBL/GenBank/DDBJ databases">
        <authorList>
            <person name="Nowell W R."/>
        </authorList>
    </citation>
    <scope>NUCLEOTIDE SEQUENCE</scope>
</reference>
<evidence type="ECO:0000313" key="2">
    <source>
        <dbReference type="Proteomes" id="UP000663834"/>
    </source>
</evidence>
<proteinExistence type="predicted"/>
<dbReference type="OrthoDB" id="10049150at2759"/>
<evidence type="ECO:0000313" key="1">
    <source>
        <dbReference type="EMBL" id="CAF1663555.1"/>
    </source>
</evidence>
<comment type="caution">
    <text evidence="1">The sequence shown here is derived from an EMBL/GenBank/DDBJ whole genome shotgun (WGS) entry which is preliminary data.</text>
</comment>
<name>A0A816FND8_9BILA</name>
<accession>A0A816FND8</accession>